<comment type="subcellular location">
    <subcellularLocation>
        <location evidence="1">Membrane</location>
        <topology evidence="1">Multi-pass membrane protein</topology>
    </subcellularLocation>
</comment>
<comment type="similarity">
    <text evidence="2">Belongs to the Tic20 family.</text>
</comment>
<reference evidence="7 8" key="1">
    <citation type="journal article" date="2008" name="Proc. Natl. Acad. Sci. U.S.A.">
        <title>Niche adaptation and genome expansion in the chlorophyll d-producing cyanobacterium Acaryochloris marina.</title>
        <authorList>
            <person name="Swingley W.D."/>
            <person name="Chen M."/>
            <person name="Cheung P.C."/>
            <person name="Conrad A.L."/>
            <person name="Dejesa L.C."/>
            <person name="Hao J."/>
            <person name="Honchak B.M."/>
            <person name="Karbach L.E."/>
            <person name="Kurdoglu A."/>
            <person name="Lahiri S."/>
            <person name="Mastrian S.D."/>
            <person name="Miyashita H."/>
            <person name="Page L."/>
            <person name="Ramakrishna P."/>
            <person name="Satoh S."/>
            <person name="Sattley W.M."/>
            <person name="Shimada Y."/>
            <person name="Taylor H.L."/>
            <person name="Tomo T."/>
            <person name="Tsuchiya T."/>
            <person name="Wang Z.T."/>
            <person name="Raymond J."/>
            <person name="Mimuro M."/>
            <person name="Blankenship R.E."/>
            <person name="Touchman J.W."/>
        </authorList>
    </citation>
    <scope>NUCLEOTIDE SEQUENCE [LARGE SCALE GENOMIC DNA]</scope>
    <source>
        <strain evidence="8">MBIC 11017</strain>
    </source>
</reference>
<proteinExistence type="inferred from homology"/>
<keyword evidence="8" id="KW-1185">Reference proteome</keyword>
<protein>
    <submittedName>
        <fullName evidence="7">Conserved hypothetical membrane protein</fullName>
    </submittedName>
</protein>
<dbReference type="Proteomes" id="UP000000268">
    <property type="component" value="Chromosome"/>
</dbReference>
<name>B0CEI7_ACAM1</name>
<dbReference type="PANTHER" id="PTHR33510">
    <property type="entry name" value="PROTEIN TIC 20-II, CHLOROPLASTIC"/>
    <property type="match status" value="1"/>
</dbReference>
<evidence type="ECO:0000313" key="8">
    <source>
        <dbReference type="Proteomes" id="UP000000268"/>
    </source>
</evidence>
<evidence type="ECO:0000256" key="1">
    <source>
        <dbReference type="ARBA" id="ARBA00004141"/>
    </source>
</evidence>
<accession>B0CEI7</accession>
<dbReference type="eggNOG" id="ENOG5032T7Z">
    <property type="taxonomic scope" value="Bacteria"/>
</dbReference>
<dbReference type="RefSeq" id="WP_012162453.1">
    <property type="nucleotide sequence ID" value="NC_009925.1"/>
</dbReference>
<evidence type="ECO:0000256" key="3">
    <source>
        <dbReference type="ARBA" id="ARBA00022692"/>
    </source>
</evidence>
<organism evidence="7 8">
    <name type="scientific">Acaryochloris marina (strain MBIC 11017)</name>
    <dbReference type="NCBI Taxonomy" id="329726"/>
    <lineage>
        <taxon>Bacteria</taxon>
        <taxon>Bacillati</taxon>
        <taxon>Cyanobacteriota</taxon>
        <taxon>Cyanophyceae</taxon>
        <taxon>Acaryochloridales</taxon>
        <taxon>Acaryochloridaceae</taxon>
        <taxon>Acaryochloris</taxon>
    </lineage>
</organism>
<dbReference type="EMBL" id="CP000828">
    <property type="protein sequence ID" value="ABW26953.1"/>
    <property type="molecule type" value="Genomic_DNA"/>
</dbReference>
<feature type="transmembrane region" description="Helical" evidence="6">
    <location>
        <begin position="127"/>
        <end position="148"/>
    </location>
</feature>
<evidence type="ECO:0000313" key="7">
    <source>
        <dbReference type="EMBL" id="ABW26953.1"/>
    </source>
</evidence>
<evidence type="ECO:0000256" key="4">
    <source>
        <dbReference type="ARBA" id="ARBA00022989"/>
    </source>
</evidence>
<keyword evidence="4 6" id="KW-1133">Transmembrane helix</keyword>
<evidence type="ECO:0000256" key="6">
    <source>
        <dbReference type="SAM" id="Phobius"/>
    </source>
</evidence>
<evidence type="ECO:0000256" key="5">
    <source>
        <dbReference type="ARBA" id="ARBA00023136"/>
    </source>
</evidence>
<dbReference type="KEGG" id="amr:AM1_1936"/>
<evidence type="ECO:0000256" key="2">
    <source>
        <dbReference type="ARBA" id="ARBA00009596"/>
    </source>
</evidence>
<feature type="transmembrane region" description="Helical" evidence="6">
    <location>
        <begin position="88"/>
        <end position="107"/>
    </location>
</feature>
<dbReference type="OrthoDB" id="558786at2"/>
<dbReference type="HOGENOM" id="CLU_094758_1_0_3"/>
<dbReference type="AlphaFoldDB" id="B0CEI7"/>
<keyword evidence="5 6" id="KW-0472">Membrane</keyword>
<dbReference type="STRING" id="329726.AM1_1936"/>
<feature type="transmembrane region" description="Helical" evidence="6">
    <location>
        <begin position="53"/>
        <end position="76"/>
    </location>
</feature>
<dbReference type="PANTHER" id="PTHR33510:SF5">
    <property type="entry name" value="PROTEIN TIC 20-II, CHLOROPLASTIC"/>
    <property type="match status" value="1"/>
</dbReference>
<dbReference type="GO" id="GO:0016020">
    <property type="term" value="C:membrane"/>
    <property type="evidence" value="ECO:0007669"/>
    <property type="project" value="UniProtKB-SubCell"/>
</dbReference>
<feature type="transmembrane region" description="Helical" evidence="6">
    <location>
        <begin position="20"/>
        <end position="47"/>
    </location>
</feature>
<dbReference type="InterPro" id="IPR005691">
    <property type="entry name" value="Tic20"/>
</dbReference>
<sequence>MAWRGATTTQERLQSCLPFLVPLLNTYPFGIFLFGQFPLLGVLFYPIGLLMPIYHMGGGGLAIVPLLVFMGLYAGVVRNNRIRHLIRYNAMQAIMLGISLSLILWILRLVGILGSAFSSATPGGGLFVMVLFNVLFLGTLGIVVFSVVQSLRGHHAEVPLLSDAAYAQTRD</sequence>
<keyword evidence="3 6" id="KW-0812">Transmembrane</keyword>
<gene>
    <name evidence="7" type="ordered locus">AM1_1936</name>
</gene>
<dbReference type="Pfam" id="PF16166">
    <property type="entry name" value="TIC20"/>
    <property type="match status" value="1"/>
</dbReference>